<reference evidence="1" key="1">
    <citation type="submission" date="2020-05" db="EMBL/GenBank/DDBJ databases">
        <title>Large-scale comparative analyses of tick genomes elucidate their genetic diversity and vector capacities.</title>
        <authorList>
            <person name="Jia N."/>
            <person name="Wang J."/>
            <person name="Shi W."/>
            <person name="Du L."/>
            <person name="Sun Y."/>
            <person name="Zhan W."/>
            <person name="Jiang J."/>
            <person name="Wang Q."/>
            <person name="Zhang B."/>
            <person name="Ji P."/>
            <person name="Sakyi L.B."/>
            <person name="Cui X."/>
            <person name="Yuan T."/>
            <person name="Jiang B."/>
            <person name="Yang W."/>
            <person name="Lam T.T.-Y."/>
            <person name="Chang Q."/>
            <person name="Ding S."/>
            <person name="Wang X."/>
            <person name="Zhu J."/>
            <person name="Ruan X."/>
            <person name="Zhao L."/>
            <person name="Wei J."/>
            <person name="Que T."/>
            <person name="Du C."/>
            <person name="Cheng J."/>
            <person name="Dai P."/>
            <person name="Han X."/>
            <person name="Huang E."/>
            <person name="Gao Y."/>
            <person name="Liu J."/>
            <person name="Shao H."/>
            <person name="Ye R."/>
            <person name="Li L."/>
            <person name="Wei W."/>
            <person name="Wang X."/>
            <person name="Wang C."/>
            <person name="Yang T."/>
            <person name="Huo Q."/>
            <person name="Li W."/>
            <person name="Guo W."/>
            <person name="Chen H."/>
            <person name="Zhou L."/>
            <person name="Ni X."/>
            <person name="Tian J."/>
            <person name="Zhou Y."/>
            <person name="Sheng Y."/>
            <person name="Liu T."/>
            <person name="Pan Y."/>
            <person name="Xia L."/>
            <person name="Li J."/>
            <person name="Zhao F."/>
            <person name="Cao W."/>
        </authorList>
    </citation>
    <scope>NUCLEOTIDE SEQUENCE</scope>
    <source>
        <strain evidence="1">Dsil-2018</strain>
    </source>
</reference>
<evidence type="ECO:0000313" key="2">
    <source>
        <dbReference type="Proteomes" id="UP000821865"/>
    </source>
</evidence>
<dbReference type="EMBL" id="CM023472">
    <property type="protein sequence ID" value="KAH7960058.1"/>
    <property type="molecule type" value="Genomic_DNA"/>
</dbReference>
<sequence length="135" mass="15812">MWFWDPPPRERRAKGDFRNNVFRKARSGAYAYRNIQVGWLLRKPDWKNIQLQPFEKKLYKEHPATRSRSMAKVNAYRNVNGISVKGNNVPKPILSLEECNFPDSIVESIETLRDHTSPTPIEAHCWPIALTCRTF</sequence>
<accession>A0ACB8D6U9</accession>
<evidence type="ECO:0000313" key="1">
    <source>
        <dbReference type="EMBL" id="KAH7960058.1"/>
    </source>
</evidence>
<proteinExistence type="predicted"/>
<keyword evidence="2" id="KW-1185">Reference proteome</keyword>
<gene>
    <name evidence="1" type="ORF">HPB49_016728</name>
</gene>
<organism evidence="1 2">
    <name type="scientific">Dermacentor silvarum</name>
    <name type="common">Tick</name>
    <dbReference type="NCBI Taxonomy" id="543639"/>
    <lineage>
        <taxon>Eukaryota</taxon>
        <taxon>Metazoa</taxon>
        <taxon>Ecdysozoa</taxon>
        <taxon>Arthropoda</taxon>
        <taxon>Chelicerata</taxon>
        <taxon>Arachnida</taxon>
        <taxon>Acari</taxon>
        <taxon>Parasitiformes</taxon>
        <taxon>Ixodida</taxon>
        <taxon>Ixodoidea</taxon>
        <taxon>Ixodidae</taxon>
        <taxon>Rhipicephalinae</taxon>
        <taxon>Dermacentor</taxon>
    </lineage>
</organism>
<comment type="caution">
    <text evidence="1">The sequence shown here is derived from an EMBL/GenBank/DDBJ whole genome shotgun (WGS) entry which is preliminary data.</text>
</comment>
<protein>
    <submittedName>
        <fullName evidence="1">Uncharacterized protein</fullName>
    </submittedName>
</protein>
<dbReference type="Proteomes" id="UP000821865">
    <property type="component" value="Chromosome 3"/>
</dbReference>
<name>A0ACB8D6U9_DERSI</name>